<dbReference type="Gene3D" id="3.30.1330.230">
    <property type="match status" value="1"/>
</dbReference>
<comment type="caution">
    <text evidence="3">The sequence shown here is derived from an EMBL/GenBank/DDBJ whole genome shotgun (WGS) entry which is preliminary data.</text>
</comment>
<protein>
    <submittedName>
        <fullName evidence="3">YcaO-like family protein</fullName>
    </submittedName>
</protein>
<gene>
    <name evidence="3" type="ORF">GCM10010466_04840</name>
</gene>
<feature type="region of interest" description="Disordered" evidence="1">
    <location>
        <begin position="419"/>
        <end position="438"/>
    </location>
</feature>
<evidence type="ECO:0000256" key="1">
    <source>
        <dbReference type="SAM" id="MobiDB-lite"/>
    </source>
</evidence>
<feature type="domain" description="YcaO" evidence="2">
    <location>
        <begin position="57"/>
        <end position="438"/>
    </location>
</feature>
<proteinExistence type="predicted"/>
<reference evidence="4" key="1">
    <citation type="journal article" date="2019" name="Int. J. Syst. Evol. Microbiol.">
        <title>The Global Catalogue of Microorganisms (GCM) 10K type strain sequencing project: providing services to taxonomists for standard genome sequencing and annotation.</title>
        <authorList>
            <consortium name="The Broad Institute Genomics Platform"/>
            <consortium name="The Broad Institute Genome Sequencing Center for Infectious Disease"/>
            <person name="Wu L."/>
            <person name="Ma J."/>
        </authorList>
    </citation>
    <scope>NUCLEOTIDE SEQUENCE [LARGE SCALE GENOMIC DNA]</scope>
    <source>
        <strain evidence="4">JCM 9373</strain>
    </source>
</reference>
<dbReference type="Proteomes" id="UP001500320">
    <property type="component" value="Unassembled WGS sequence"/>
</dbReference>
<dbReference type="InterPro" id="IPR003776">
    <property type="entry name" value="YcaO-like_dom"/>
</dbReference>
<dbReference type="RefSeq" id="WP_344855380.1">
    <property type="nucleotide sequence ID" value="NZ_BAAAUT010000003.1"/>
</dbReference>
<evidence type="ECO:0000313" key="3">
    <source>
        <dbReference type="EMBL" id="GAA3116847.1"/>
    </source>
</evidence>
<dbReference type="PANTHER" id="PTHR37809">
    <property type="entry name" value="RIBOSOMAL PROTEIN S12 METHYLTHIOTRANSFERASE ACCESSORY FACTOR YCAO"/>
    <property type="match status" value="1"/>
</dbReference>
<dbReference type="PANTHER" id="PTHR37809:SF1">
    <property type="entry name" value="RIBOSOMAL PROTEIN S12 METHYLTHIOTRANSFERASE ACCESSORY FACTOR YCAO"/>
    <property type="match status" value="1"/>
</dbReference>
<keyword evidence="4" id="KW-1185">Reference proteome</keyword>
<name>A0ABP6MKS5_9ACTN</name>
<sequence>MEGLRTRRMPLRDAVAVLQAELAGHGLSAEVVERERGGIGVTRCVLRDSRGRVVARSSGRGSGAEAAAGALFEAWEHHCHKSGFAAFRDDGTRMRRIPAGEIAGQPALADDALVHRLAADLPNSRIACLRFDPVHGDADPLWYPGFARFPWYLQYPVVDDGTGYHAYLRYATNFGTAAGTSEPEALLHALLEAVEGDALSHALLDWYADPGGRPRRVRPDDLPADLRRLCDDVEQAIGCSPLILETTTGLGIPAFHALPSRPAHLGVGGGGASPIPAHALARALGELVQAHVTVTEDPDRDRHLRRRLDRLGGWPLLRRCATLDPGDLIARSEHARSRPRSWWEAAGTDPGVAARLAAATGALAREGFRCYYVRWNERDSPVPVVTVLVPGFETFFLSRSGIPVLPTGRGARRLLRESARTDRAAAAPVPEAGGAPIP</sequence>
<organism evidence="3 4">
    <name type="scientific">Planomonospora alba</name>
    <dbReference type="NCBI Taxonomy" id="161354"/>
    <lineage>
        <taxon>Bacteria</taxon>
        <taxon>Bacillati</taxon>
        <taxon>Actinomycetota</taxon>
        <taxon>Actinomycetes</taxon>
        <taxon>Streptosporangiales</taxon>
        <taxon>Streptosporangiaceae</taxon>
        <taxon>Planomonospora</taxon>
    </lineage>
</organism>
<dbReference type="PROSITE" id="PS51664">
    <property type="entry name" value="YCAO"/>
    <property type="match status" value="1"/>
</dbReference>
<feature type="compositionally biased region" description="Low complexity" evidence="1">
    <location>
        <begin position="424"/>
        <end position="438"/>
    </location>
</feature>
<dbReference type="EMBL" id="BAAAUT010000003">
    <property type="protein sequence ID" value="GAA3116847.1"/>
    <property type="molecule type" value="Genomic_DNA"/>
</dbReference>
<dbReference type="Pfam" id="PF02624">
    <property type="entry name" value="YcaO"/>
    <property type="match status" value="1"/>
</dbReference>
<evidence type="ECO:0000259" key="2">
    <source>
        <dbReference type="PROSITE" id="PS51664"/>
    </source>
</evidence>
<accession>A0ABP6MKS5</accession>
<evidence type="ECO:0000313" key="4">
    <source>
        <dbReference type="Proteomes" id="UP001500320"/>
    </source>
</evidence>